<comment type="caution">
    <text evidence="1">The sequence shown here is derived from an EMBL/GenBank/DDBJ whole genome shotgun (WGS) entry which is preliminary data.</text>
</comment>
<protein>
    <submittedName>
        <fullName evidence="1">Uncharacterized protein</fullName>
    </submittedName>
</protein>
<gene>
    <name evidence="1" type="ORF">AFE02nite_17870</name>
</gene>
<sequence>MVAVRQTGAMSTEVPAEVEPVSAVLRDAKARARSAHYTVGTLRKDPDGTVWLECSCGTVLRNGPTWTLDEHVRLHRAEAKYLELSAAAPPGIPRLIEAYPR</sequence>
<organism evidence="1 2">
    <name type="scientific">Actinotalea fermentans</name>
    <dbReference type="NCBI Taxonomy" id="43671"/>
    <lineage>
        <taxon>Bacteria</taxon>
        <taxon>Bacillati</taxon>
        <taxon>Actinomycetota</taxon>
        <taxon>Actinomycetes</taxon>
        <taxon>Micrococcales</taxon>
        <taxon>Cellulomonadaceae</taxon>
        <taxon>Actinotalea</taxon>
    </lineage>
</organism>
<dbReference type="Proteomes" id="UP000321484">
    <property type="component" value="Unassembled WGS sequence"/>
</dbReference>
<dbReference type="AlphaFoldDB" id="A0A511YXW7"/>
<proteinExistence type="predicted"/>
<evidence type="ECO:0000313" key="2">
    <source>
        <dbReference type="Proteomes" id="UP000321484"/>
    </source>
</evidence>
<reference evidence="1 2" key="1">
    <citation type="submission" date="2019-07" db="EMBL/GenBank/DDBJ databases">
        <title>Whole genome shotgun sequence of Actinotalea fermentans NBRC 105374.</title>
        <authorList>
            <person name="Hosoyama A."/>
            <person name="Uohara A."/>
            <person name="Ohji S."/>
            <person name="Ichikawa N."/>
        </authorList>
    </citation>
    <scope>NUCLEOTIDE SEQUENCE [LARGE SCALE GENOMIC DNA]</scope>
    <source>
        <strain evidence="1 2">NBRC 105374</strain>
    </source>
</reference>
<accession>A0A511YXW7</accession>
<evidence type="ECO:0000313" key="1">
    <source>
        <dbReference type="EMBL" id="GEN80053.1"/>
    </source>
</evidence>
<dbReference type="EMBL" id="BJYK01000004">
    <property type="protein sequence ID" value="GEN80053.1"/>
    <property type="molecule type" value="Genomic_DNA"/>
</dbReference>
<name>A0A511YXW7_9CELL</name>
<keyword evidence="2" id="KW-1185">Reference proteome</keyword>